<dbReference type="Proteomes" id="UP000093336">
    <property type="component" value="Unassembled WGS sequence"/>
</dbReference>
<reference evidence="1 3" key="1">
    <citation type="submission" date="2015-11" db="EMBL/GenBank/DDBJ databases">
        <title>Genomic analysis of 38 Legionella species identifies large and diverse effector repertoires.</title>
        <authorList>
            <person name="Burstein D."/>
            <person name="Amaro F."/>
            <person name="Zusman T."/>
            <person name="Lifshitz Z."/>
            <person name="Cohen O."/>
            <person name="Gilbert J.A."/>
            <person name="Pupko T."/>
            <person name="Shuman H.A."/>
            <person name="Segal G."/>
        </authorList>
    </citation>
    <scope>NUCLEOTIDE SEQUENCE [LARGE SCALE GENOMIC DNA]</scope>
    <source>
        <strain evidence="1 3">JA-26-G1-E2</strain>
    </source>
</reference>
<proteinExistence type="predicted"/>
<comment type="caution">
    <text evidence="1">The sequence shown here is derived from an EMBL/GenBank/DDBJ whole genome shotgun (WGS) entry which is preliminary data.</text>
</comment>
<evidence type="ECO:0000313" key="3">
    <source>
        <dbReference type="Proteomes" id="UP000054715"/>
    </source>
</evidence>
<gene>
    <name evidence="2" type="ORF">A8135_02950</name>
    <name evidence="1" type="ORF">Ljam_1121</name>
</gene>
<evidence type="ECO:0000313" key="1">
    <source>
        <dbReference type="EMBL" id="KTD06926.1"/>
    </source>
</evidence>
<dbReference type="STRING" id="455.Ljam_1121"/>
<protein>
    <submittedName>
        <fullName evidence="1">Uncharacterized protein</fullName>
    </submittedName>
</protein>
<keyword evidence="4" id="KW-1185">Reference proteome</keyword>
<reference evidence="2 4" key="2">
    <citation type="submission" date="2016-05" db="EMBL/GenBank/DDBJ databases">
        <authorList>
            <person name="Prochazka B."/>
            <person name="Indra A."/>
            <person name="Hasenberger P."/>
            <person name="Blaschitz M."/>
            <person name="Wagner L."/>
            <person name="Wewalka G."/>
            <person name="Sorschag S."/>
            <person name="Schmid D."/>
            <person name="Ruppitsch W."/>
        </authorList>
    </citation>
    <scope>NUCLEOTIDE SEQUENCE [LARGE SCALE GENOMIC DNA]</scope>
    <source>
        <strain evidence="2 4">974010_12</strain>
    </source>
</reference>
<dbReference type="EMBL" id="LNYG01000013">
    <property type="protein sequence ID" value="KTD06926.1"/>
    <property type="molecule type" value="Genomic_DNA"/>
</dbReference>
<dbReference type="Proteomes" id="UP000054715">
    <property type="component" value="Unassembled WGS sequence"/>
</dbReference>
<name>A0A0W0UG81_9GAMM</name>
<dbReference type="AlphaFoldDB" id="A0A0W0UG81"/>
<dbReference type="PATRIC" id="fig|455.5.peg.1186"/>
<dbReference type="EMBL" id="LYOZ01000037">
    <property type="protein sequence ID" value="OCH97448.1"/>
    <property type="molecule type" value="Genomic_DNA"/>
</dbReference>
<dbReference type="OrthoDB" id="5636981at2"/>
<sequence>MKPYLLIGFMLAALSFTSQIYANFILRSASPTVCEDIPGRWHGHGKATNWLIGECKYHGRGSLSSLDSSGYFRIEVTADKDSGSVLCPKHAHEELKGSCIDGVVTIMTNYGNLAGHFSPTQGKAQGTLSVGAGMSAEVLVVFERGE</sequence>
<organism evidence="1 3">
    <name type="scientific">Legionella jamestowniensis</name>
    <dbReference type="NCBI Taxonomy" id="455"/>
    <lineage>
        <taxon>Bacteria</taxon>
        <taxon>Pseudomonadati</taxon>
        <taxon>Pseudomonadota</taxon>
        <taxon>Gammaproteobacteria</taxon>
        <taxon>Legionellales</taxon>
        <taxon>Legionellaceae</taxon>
        <taxon>Legionella</taxon>
    </lineage>
</organism>
<evidence type="ECO:0000313" key="2">
    <source>
        <dbReference type="EMBL" id="OCH97448.1"/>
    </source>
</evidence>
<evidence type="ECO:0000313" key="4">
    <source>
        <dbReference type="Proteomes" id="UP000093336"/>
    </source>
</evidence>
<dbReference type="RefSeq" id="WP_058449148.1">
    <property type="nucleotide sequence ID" value="NZ_CAAAJF010000012.1"/>
</dbReference>
<accession>A0A0W0UG81</accession>